<reference evidence="8" key="1">
    <citation type="submission" date="2014-09" db="EMBL/GenBank/DDBJ databases">
        <authorList>
            <person name="Magalhaes I.L.F."/>
            <person name="Oliveira U."/>
            <person name="Santos F.R."/>
            <person name="Vidigal T.H.D.A."/>
            <person name="Brescovit A.D."/>
            <person name="Santos A.J."/>
        </authorList>
    </citation>
    <scope>NUCLEOTIDE SEQUENCE</scope>
</reference>
<dbReference type="PANTHER" id="PTHR12459">
    <property type="entry name" value="TRANSMEMBRANE PROTEIN 135-RELATED"/>
    <property type="match status" value="1"/>
</dbReference>
<dbReference type="InterPro" id="IPR026749">
    <property type="entry name" value="Tmem135"/>
</dbReference>
<dbReference type="EMBL" id="GBRD01001182">
    <property type="protein sequence ID" value="JAG64639.1"/>
    <property type="molecule type" value="Transcribed_RNA"/>
</dbReference>
<dbReference type="InterPro" id="IPR031926">
    <property type="entry name" value="TMEM135_N"/>
</dbReference>
<evidence type="ECO:0000256" key="2">
    <source>
        <dbReference type="ARBA" id="ARBA00008924"/>
    </source>
</evidence>
<feature type="transmembrane region" description="Helical" evidence="6">
    <location>
        <begin position="79"/>
        <end position="99"/>
    </location>
</feature>
<evidence type="ECO:0000256" key="3">
    <source>
        <dbReference type="ARBA" id="ARBA00022692"/>
    </source>
</evidence>
<feature type="transmembrane region" description="Helical" evidence="6">
    <location>
        <begin position="48"/>
        <end position="72"/>
    </location>
</feature>
<keyword evidence="3 6" id="KW-0812">Transmembrane</keyword>
<evidence type="ECO:0000259" key="7">
    <source>
        <dbReference type="Pfam" id="PF15982"/>
    </source>
</evidence>
<sequence>MVGFVCRSLWESVHAMPQRIIPHLRDSLFGCLLLRRKVPNSKELRSTFWGIIRSCIFLICHGVGYSGTACLLKRIVGSYNFYTASLVPSFLSSVAAILIERPSRRPLLSLYVTNVASETLFKMAVSRKIITPIPYGDMFVFSTSTAFLMYIYRRYGLPRDPAFSLLRFLVGPYEEHGYSKQPEEMSPPKSTPIDYKMGLFKLKMLQFRNWFLNQLYLVKCGTSHITCPHPYSCSYYILEGVSKKFFYGYVFQLCIKLFLNVKQIMKRPSIALNIPFWPETLRLAVTFSLFSGLYRIISCWKRHSKSEDSSLSAIPAGFIAGLSFYFYRENTIALYFMWKLLQLSYTLGVEAGYFLELPFARVLFHALSTSVLFHTAVMEPTNLRPSYWNFLQAMSGGKIGQMGREGFDPYGLESSRQLAEVLARKKTNSWTREAFCDSIRAVSRQVVKLSDRYLIDTYGLSCTNYLI</sequence>
<evidence type="ECO:0000256" key="1">
    <source>
        <dbReference type="ARBA" id="ARBA00004127"/>
    </source>
</evidence>
<evidence type="ECO:0000313" key="8">
    <source>
        <dbReference type="EMBL" id="JAG64639.1"/>
    </source>
</evidence>
<feature type="domain" description="Transmembrane protein 135 N-terminal" evidence="7">
    <location>
        <begin position="28"/>
        <end position="125"/>
    </location>
</feature>
<accession>A0A0K8TGL9</accession>
<dbReference type="Pfam" id="PF15982">
    <property type="entry name" value="TMEM135_C_rich"/>
    <property type="match status" value="1"/>
</dbReference>
<evidence type="ECO:0000256" key="4">
    <source>
        <dbReference type="ARBA" id="ARBA00022989"/>
    </source>
</evidence>
<dbReference type="GO" id="GO:0012505">
    <property type="term" value="C:endomembrane system"/>
    <property type="evidence" value="ECO:0007669"/>
    <property type="project" value="UniProtKB-SubCell"/>
</dbReference>
<protein>
    <recommendedName>
        <fullName evidence="7">Transmembrane protein 135 N-terminal domain-containing protein</fullName>
    </recommendedName>
</protein>
<evidence type="ECO:0000256" key="6">
    <source>
        <dbReference type="SAM" id="Phobius"/>
    </source>
</evidence>
<proteinExistence type="inferred from homology"/>
<comment type="similarity">
    <text evidence="2">Belongs to the TMEM135 family.</text>
</comment>
<keyword evidence="5 6" id="KW-0472">Membrane</keyword>
<comment type="subcellular location">
    <subcellularLocation>
        <location evidence="1">Endomembrane system</location>
        <topology evidence="1">Multi-pass membrane protein</topology>
    </subcellularLocation>
</comment>
<feature type="transmembrane region" description="Helical" evidence="6">
    <location>
        <begin position="309"/>
        <end position="327"/>
    </location>
</feature>
<name>A0A0K8TGL9_LYGHE</name>
<organism evidence="8">
    <name type="scientific">Lygus hesperus</name>
    <name type="common">Western plant bug</name>
    <dbReference type="NCBI Taxonomy" id="30085"/>
    <lineage>
        <taxon>Eukaryota</taxon>
        <taxon>Metazoa</taxon>
        <taxon>Ecdysozoa</taxon>
        <taxon>Arthropoda</taxon>
        <taxon>Hexapoda</taxon>
        <taxon>Insecta</taxon>
        <taxon>Pterygota</taxon>
        <taxon>Neoptera</taxon>
        <taxon>Paraneoptera</taxon>
        <taxon>Hemiptera</taxon>
        <taxon>Heteroptera</taxon>
        <taxon>Panheteroptera</taxon>
        <taxon>Cimicomorpha</taxon>
        <taxon>Miridae</taxon>
        <taxon>Mirini</taxon>
        <taxon>Lygus</taxon>
    </lineage>
</organism>
<feature type="transmembrane region" description="Helical" evidence="6">
    <location>
        <begin position="133"/>
        <end position="152"/>
    </location>
</feature>
<keyword evidence="4 6" id="KW-1133">Transmembrane helix</keyword>
<dbReference type="AlphaFoldDB" id="A0A0K8TGL9"/>
<evidence type="ECO:0000256" key="5">
    <source>
        <dbReference type="ARBA" id="ARBA00023136"/>
    </source>
</evidence>
<dbReference type="PANTHER" id="PTHR12459:SF15">
    <property type="entry name" value="TRANSMEMBRANE PROTEIN 135"/>
    <property type="match status" value="1"/>
</dbReference>